<protein>
    <recommendedName>
        <fullName evidence="1">DUF3700 domain-containing protein</fullName>
    </recommendedName>
</protein>
<organism evidence="2 3">
    <name type="scientific">Clitoria ternatea</name>
    <name type="common">Butterfly pea</name>
    <dbReference type="NCBI Taxonomy" id="43366"/>
    <lineage>
        <taxon>Eukaryota</taxon>
        <taxon>Viridiplantae</taxon>
        <taxon>Streptophyta</taxon>
        <taxon>Embryophyta</taxon>
        <taxon>Tracheophyta</taxon>
        <taxon>Spermatophyta</taxon>
        <taxon>Magnoliopsida</taxon>
        <taxon>eudicotyledons</taxon>
        <taxon>Gunneridae</taxon>
        <taxon>Pentapetalae</taxon>
        <taxon>rosids</taxon>
        <taxon>fabids</taxon>
        <taxon>Fabales</taxon>
        <taxon>Fabaceae</taxon>
        <taxon>Papilionoideae</taxon>
        <taxon>50 kb inversion clade</taxon>
        <taxon>NPAAA clade</taxon>
        <taxon>indigoferoid/millettioid clade</taxon>
        <taxon>Phaseoleae</taxon>
        <taxon>Clitoria</taxon>
    </lineage>
</organism>
<name>A0AAN9JPD1_CLITE</name>
<dbReference type="EMBL" id="JAYKXN010000003">
    <property type="protein sequence ID" value="KAK7302768.1"/>
    <property type="molecule type" value="Genomic_DNA"/>
</dbReference>
<gene>
    <name evidence="2" type="ORF">RJT34_13664</name>
</gene>
<comment type="caution">
    <text evidence="2">The sequence shown here is derived from an EMBL/GenBank/DDBJ whole genome shotgun (WGS) entry which is preliminary data.</text>
</comment>
<feature type="domain" description="DUF3700" evidence="1">
    <location>
        <begin position="2"/>
        <end position="108"/>
    </location>
</feature>
<dbReference type="InterPro" id="IPR024286">
    <property type="entry name" value="DUF3700"/>
</dbReference>
<evidence type="ECO:0000313" key="2">
    <source>
        <dbReference type="EMBL" id="KAK7302768.1"/>
    </source>
</evidence>
<dbReference type="PANTHER" id="PTHR45952">
    <property type="entry name" value="ALUMINUM INDUCED PROTEIN WITH YGL AND LRDR MOTIFS"/>
    <property type="match status" value="1"/>
</dbReference>
<evidence type="ECO:0000259" key="1">
    <source>
        <dbReference type="SMART" id="SM01172"/>
    </source>
</evidence>
<evidence type="ECO:0000313" key="3">
    <source>
        <dbReference type="Proteomes" id="UP001359559"/>
    </source>
</evidence>
<dbReference type="SMART" id="SM01172">
    <property type="entry name" value="DUF3700"/>
    <property type="match status" value="1"/>
</dbReference>
<dbReference type="PANTHER" id="PTHR45952:SF8">
    <property type="entry name" value="STEM-SPECIFIC PROTEIN TSJT1"/>
    <property type="match status" value="1"/>
</dbReference>
<sequence length="109" mass="11924">MLAVFAKATGKPPEELRLPALGSNNSKTPEEIVEKFQFLWPDSTLHNFPHGNFMALSHDREGSVELKCGMTRNGSLACYDDPTITMEGCGKASASFPAGYFRFSNFSSS</sequence>
<proteinExistence type="predicted"/>
<dbReference type="InterPro" id="IPR044828">
    <property type="entry name" value="TSJT1-like"/>
</dbReference>
<accession>A0AAN9JPD1</accession>
<dbReference type="Proteomes" id="UP001359559">
    <property type="component" value="Unassembled WGS sequence"/>
</dbReference>
<reference evidence="2 3" key="1">
    <citation type="submission" date="2024-01" db="EMBL/GenBank/DDBJ databases">
        <title>The genomes of 5 underutilized Papilionoideae crops provide insights into root nodulation and disease resistance.</title>
        <authorList>
            <person name="Yuan L."/>
        </authorList>
    </citation>
    <scope>NUCLEOTIDE SEQUENCE [LARGE SCALE GENOMIC DNA]</scope>
    <source>
        <strain evidence="2">LY-2023</strain>
        <tissue evidence="2">Leaf</tissue>
    </source>
</reference>
<keyword evidence="3" id="KW-1185">Reference proteome</keyword>
<dbReference type="AlphaFoldDB" id="A0AAN9JPD1"/>
<dbReference type="Pfam" id="PF12481">
    <property type="entry name" value="DUF3700"/>
    <property type="match status" value="1"/>
</dbReference>